<evidence type="ECO:0000313" key="2">
    <source>
        <dbReference type="EMBL" id="CAF1538936.1"/>
    </source>
</evidence>
<gene>
    <name evidence="2" type="ORF">ZHD862_LOCUS39010</name>
</gene>
<keyword evidence="1" id="KW-0472">Membrane</keyword>
<keyword evidence="1" id="KW-1133">Transmembrane helix</keyword>
<protein>
    <submittedName>
        <fullName evidence="2">Uncharacterized protein</fullName>
    </submittedName>
</protein>
<feature type="non-terminal residue" evidence="2">
    <location>
        <position position="1"/>
    </location>
</feature>
<organism evidence="2 3">
    <name type="scientific">Rotaria sordida</name>
    <dbReference type="NCBI Taxonomy" id="392033"/>
    <lineage>
        <taxon>Eukaryota</taxon>
        <taxon>Metazoa</taxon>
        <taxon>Spiralia</taxon>
        <taxon>Gnathifera</taxon>
        <taxon>Rotifera</taxon>
        <taxon>Eurotatoria</taxon>
        <taxon>Bdelloidea</taxon>
        <taxon>Philodinida</taxon>
        <taxon>Philodinidae</taxon>
        <taxon>Rotaria</taxon>
    </lineage>
</organism>
<sequence>SNSNHSNSAIFSSLPNKRTMKRIRHRMPLFHFGNCLALACGPVLLTYKYSGL</sequence>
<dbReference type="AlphaFoldDB" id="A0A815WBZ4"/>
<evidence type="ECO:0000313" key="3">
    <source>
        <dbReference type="Proteomes" id="UP000663864"/>
    </source>
</evidence>
<proteinExistence type="predicted"/>
<accession>A0A815WBZ4</accession>
<comment type="caution">
    <text evidence="2">The sequence shown here is derived from an EMBL/GenBank/DDBJ whole genome shotgun (WGS) entry which is preliminary data.</text>
</comment>
<evidence type="ECO:0000256" key="1">
    <source>
        <dbReference type="SAM" id="Phobius"/>
    </source>
</evidence>
<reference evidence="2" key="1">
    <citation type="submission" date="2021-02" db="EMBL/GenBank/DDBJ databases">
        <authorList>
            <person name="Nowell W R."/>
        </authorList>
    </citation>
    <scope>NUCLEOTIDE SEQUENCE</scope>
</reference>
<feature type="transmembrane region" description="Helical" evidence="1">
    <location>
        <begin position="27"/>
        <end position="47"/>
    </location>
</feature>
<dbReference type="Proteomes" id="UP000663864">
    <property type="component" value="Unassembled WGS sequence"/>
</dbReference>
<name>A0A815WBZ4_9BILA</name>
<keyword evidence="1" id="KW-0812">Transmembrane</keyword>
<dbReference type="EMBL" id="CAJNOT010012795">
    <property type="protein sequence ID" value="CAF1538936.1"/>
    <property type="molecule type" value="Genomic_DNA"/>
</dbReference>